<dbReference type="PANTHER" id="PTHR11552">
    <property type="entry name" value="GLUCOSE-METHANOL-CHOLINE GMC OXIDOREDUCTASE"/>
    <property type="match status" value="1"/>
</dbReference>
<dbReference type="KEGG" id="more:E1B28_011026"/>
<evidence type="ECO:0000313" key="8">
    <source>
        <dbReference type="EMBL" id="KAG7089329.1"/>
    </source>
</evidence>
<dbReference type="Proteomes" id="UP001049176">
    <property type="component" value="Chromosome 7"/>
</dbReference>
<dbReference type="InterPro" id="IPR000172">
    <property type="entry name" value="GMC_OxRdtase_N"/>
</dbReference>
<feature type="domain" description="Glucose-methanol-choline oxidoreductase N-terminal" evidence="7">
    <location>
        <begin position="339"/>
        <end position="353"/>
    </location>
</feature>
<keyword evidence="4 6" id="KW-0274">FAD</keyword>
<dbReference type="GO" id="GO:0050660">
    <property type="term" value="F:flavin adenine dinucleotide binding"/>
    <property type="evidence" value="ECO:0007669"/>
    <property type="project" value="InterPro"/>
</dbReference>
<dbReference type="PROSITE" id="PS00624">
    <property type="entry name" value="GMC_OXRED_2"/>
    <property type="match status" value="1"/>
</dbReference>
<reference evidence="8" key="1">
    <citation type="journal article" date="2021" name="Genome Biol. Evol.">
        <title>The assembled and annotated genome of the fairy-ring fungus Marasmius oreades.</title>
        <authorList>
            <person name="Hiltunen M."/>
            <person name="Ament-Velasquez S.L."/>
            <person name="Johannesson H."/>
        </authorList>
    </citation>
    <scope>NUCLEOTIDE SEQUENCE</scope>
    <source>
        <strain evidence="8">03SP1</strain>
    </source>
</reference>
<dbReference type="InterPro" id="IPR012132">
    <property type="entry name" value="GMC_OxRdtase"/>
</dbReference>
<evidence type="ECO:0000259" key="7">
    <source>
        <dbReference type="PROSITE" id="PS00624"/>
    </source>
</evidence>
<comment type="caution">
    <text evidence="8">The sequence shown here is derived from an EMBL/GenBank/DDBJ whole genome shotgun (WGS) entry which is preliminary data.</text>
</comment>
<keyword evidence="3" id="KW-0285">Flavoprotein</keyword>
<dbReference type="GeneID" id="66080101"/>
<dbReference type="Pfam" id="PF00732">
    <property type="entry name" value="GMC_oxred_N"/>
    <property type="match status" value="1"/>
</dbReference>
<feature type="active site" description="Proton acceptor" evidence="5">
    <location>
        <position position="625"/>
    </location>
</feature>
<feature type="active site" description="Proton donor" evidence="5">
    <location>
        <position position="582"/>
    </location>
</feature>
<evidence type="ECO:0000256" key="2">
    <source>
        <dbReference type="ARBA" id="ARBA00010790"/>
    </source>
</evidence>
<organism evidence="8 9">
    <name type="scientific">Marasmius oreades</name>
    <name type="common">fairy-ring Marasmius</name>
    <dbReference type="NCBI Taxonomy" id="181124"/>
    <lineage>
        <taxon>Eukaryota</taxon>
        <taxon>Fungi</taxon>
        <taxon>Dikarya</taxon>
        <taxon>Basidiomycota</taxon>
        <taxon>Agaricomycotina</taxon>
        <taxon>Agaricomycetes</taxon>
        <taxon>Agaricomycetidae</taxon>
        <taxon>Agaricales</taxon>
        <taxon>Marasmiineae</taxon>
        <taxon>Marasmiaceae</taxon>
        <taxon>Marasmius</taxon>
    </lineage>
</organism>
<dbReference type="SUPFAM" id="SSF54373">
    <property type="entry name" value="FAD-linked reductases, C-terminal domain"/>
    <property type="match status" value="1"/>
</dbReference>
<evidence type="ECO:0000256" key="1">
    <source>
        <dbReference type="ARBA" id="ARBA00001974"/>
    </source>
</evidence>
<dbReference type="EMBL" id="CM032187">
    <property type="protein sequence ID" value="KAG7089329.1"/>
    <property type="molecule type" value="Genomic_DNA"/>
</dbReference>
<evidence type="ECO:0000256" key="5">
    <source>
        <dbReference type="PIRSR" id="PIRSR000137-1"/>
    </source>
</evidence>
<dbReference type="SUPFAM" id="SSF51905">
    <property type="entry name" value="FAD/NAD(P)-binding domain"/>
    <property type="match status" value="1"/>
</dbReference>
<feature type="binding site" evidence="6">
    <location>
        <begin position="83"/>
        <end position="84"/>
    </location>
    <ligand>
        <name>FAD</name>
        <dbReference type="ChEBI" id="CHEBI:57692"/>
    </ligand>
</feature>
<comment type="cofactor">
    <cofactor evidence="1 6">
        <name>FAD</name>
        <dbReference type="ChEBI" id="CHEBI:57692"/>
    </cofactor>
</comment>
<dbReference type="InterPro" id="IPR007867">
    <property type="entry name" value="GMC_OxRtase_C"/>
</dbReference>
<dbReference type="Gene3D" id="3.30.560.10">
    <property type="entry name" value="Glucose Oxidase, domain 3"/>
    <property type="match status" value="1"/>
</dbReference>
<dbReference type="Pfam" id="PF05199">
    <property type="entry name" value="GMC_oxred_C"/>
    <property type="match status" value="1"/>
</dbReference>
<gene>
    <name evidence="8" type="ORF">E1B28_011026</name>
</gene>
<evidence type="ECO:0000313" key="9">
    <source>
        <dbReference type="Proteomes" id="UP001049176"/>
    </source>
</evidence>
<protein>
    <recommendedName>
        <fullName evidence="7">Glucose-methanol-choline oxidoreductase N-terminal domain-containing protein</fullName>
    </recommendedName>
</protein>
<dbReference type="RefSeq" id="XP_043005799.1">
    <property type="nucleotide sequence ID" value="XM_043156015.1"/>
</dbReference>
<comment type="similarity">
    <text evidence="2">Belongs to the GMC oxidoreductase family.</text>
</comment>
<dbReference type="OrthoDB" id="269227at2759"/>
<keyword evidence="9" id="KW-1185">Reference proteome</keyword>
<sequence>MASLHVSPISLSARLKFLTDIFKTRDNGRTIFSALLVLVLGAYYISKKKQQGKFISNLSEVGSVSGRTRLEDEFDIIVVGGGTSGCALAVRLSEDSSIRVLLLEAGGSGRALPFSRMPAGSGRLFRSNHVFPLYTVPQVFAKDKKIFWPRAKLLGGCSSINAQMAQYGAPEDYDEWARHIGDDSWSWKHFQKYFRKFEKYIPDARYPEVDASVRGNSGPVRVGYFNTVSKTAKAFVESCIRTGIPFTPDFNGPKGTLGTNRIMTYVDQNYERVSSESAYLTPDVLARPNLKVAVNATATRILFENVDGEIRAVGVEYASSALGTRYCSRARREVILSAGAVHSPHILLLSGVGPAEQLKAHSIPVVKDLPGVGANLVDHCVFDIGFKDKHNDFPLIVKAKGPLDVLKIISSMIQYSVLGIGGPLAMNFGEYAAFVRSDDPTLFPPVEFPKQLEDSTSSENSPDLEIFTTPFAYKDHGATLFDVFTRALHVYLLRPNSRGTITLKSANAFDFPIINPNYLQSSDDVEKLMRGVKLCLRIAQQEPLRSYIDYSSGRSDLDQELHRKSDEELRELVRERVETVYHPTSTCRMAPMDQDGVVDSDLRVYGIKGLRVCDASFFPWIVSGHTAGACFAAAEKLADLIKTGLCCLNCNAFQHSTVTSFRVHSTDPLTHRWHDTFVGGRCCHLHLSVSVKAMVLLRRSLENNLLNFGT</sequence>
<evidence type="ECO:0000256" key="6">
    <source>
        <dbReference type="PIRSR" id="PIRSR000137-2"/>
    </source>
</evidence>
<dbReference type="PANTHER" id="PTHR11552:SF147">
    <property type="entry name" value="CHOLINE DEHYDROGENASE, MITOCHONDRIAL"/>
    <property type="match status" value="1"/>
</dbReference>
<evidence type="ECO:0000256" key="4">
    <source>
        <dbReference type="ARBA" id="ARBA00022827"/>
    </source>
</evidence>
<dbReference type="AlphaFoldDB" id="A0A9P7URM3"/>
<dbReference type="PIRSF" id="PIRSF000137">
    <property type="entry name" value="Alcohol_oxidase"/>
    <property type="match status" value="1"/>
</dbReference>
<proteinExistence type="inferred from homology"/>
<accession>A0A9P7URM3</accession>
<dbReference type="InterPro" id="IPR036188">
    <property type="entry name" value="FAD/NAD-bd_sf"/>
</dbReference>
<name>A0A9P7URM3_9AGAR</name>
<dbReference type="Gene3D" id="3.50.50.60">
    <property type="entry name" value="FAD/NAD(P)-binding domain"/>
    <property type="match status" value="1"/>
</dbReference>
<evidence type="ECO:0000256" key="3">
    <source>
        <dbReference type="ARBA" id="ARBA00022630"/>
    </source>
</evidence>
<dbReference type="GO" id="GO:0016614">
    <property type="term" value="F:oxidoreductase activity, acting on CH-OH group of donors"/>
    <property type="evidence" value="ECO:0007669"/>
    <property type="project" value="InterPro"/>
</dbReference>